<evidence type="ECO:0000313" key="1">
    <source>
        <dbReference type="EMBL" id="SVA80135.1"/>
    </source>
</evidence>
<protein>
    <submittedName>
        <fullName evidence="1">Uncharacterized protein</fullName>
    </submittedName>
</protein>
<proteinExistence type="predicted"/>
<organism evidence="1">
    <name type="scientific">marine metagenome</name>
    <dbReference type="NCBI Taxonomy" id="408172"/>
    <lineage>
        <taxon>unclassified sequences</taxon>
        <taxon>metagenomes</taxon>
        <taxon>ecological metagenomes</taxon>
    </lineage>
</organism>
<sequence>MNIFRIFTFPFRVVTTIVWLIIDACPPYRYVEGLLEGKEVLQDEKTLVLYLSSEKIEVDRHTFDILMVGENLRVRATRDNKAINIDRLIPGQGPV</sequence>
<dbReference type="AlphaFoldDB" id="A0A381YSZ6"/>
<dbReference type="EMBL" id="UINC01018985">
    <property type="protein sequence ID" value="SVA80135.1"/>
    <property type="molecule type" value="Genomic_DNA"/>
</dbReference>
<reference evidence="1" key="1">
    <citation type="submission" date="2018-05" db="EMBL/GenBank/DDBJ databases">
        <authorList>
            <person name="Lanie J.A."/>
            <person name="Ng W.-L."/>
            <person name="Kazmierczak K.M."/>
            <person name="Andrzejewski T.M."/>
            <person name="Davidsen T.M."/>
            <person name="Wayne K.J."/>
            <person name="Tettelin H."/>
            <person name="Glass J.I."/>
            <person name="Rusch D."/>
            <person name="Podicherti R."/>
            <person name="Tsui H.-C.T."/>
            <person name="Winkler M.E."/>
        </authorList>
    </citation>
    <scope>NUCLEOTIDE SEQUENCE</scope>
</reference>
<name>A0A381YSZ6_9ZZZZ</name>
<gene>
    <name evidence="1" type="ORF">METZ01_LOCUS132989</name>
</gene>
<accession>A0A381YSZ6</accession>